<feature type="transmembrane region" description="Helical" evidence="7">
    <location>
        <begin position="153"/>
        <end position="181"/>
    </location>
</feature>
<evidence type="ECO:0000256" key="2">
    <source>
        <dbReference type="ARBA" id="ARBA00009773"/>
    </source>
</evidence>
<keyword evidence="3 7" id="KW-0812">Transmembrane</keyword>
<keyword evidence="4 7" id="KW-1133">Transmembrane helix</keyword>
<evidence type="ECO:0000313" key="9">
    <source>
        <dbReference type="Proteomes" id="UP001596175"/>
    </source>
</evidence>
<comment type="caution">
    <text evidence="8">The sequence shown here is derived from an EMBL/GenBank/DDBJ whole genome shotgun (WGS) entry which is preliminary data.</text>
</comment>
<accession>A0ABV9ZKU8</accession>
<evidence type="ECO:0000313" key="8">
    <source>
        <dbReference type="EMBL" id="MFC5142046.1"/>
    </source>
</evidence>
<proteinExistence type="inferred from homology"/>
<evidence type="ECO:0000256" key="5">
    <source>
        <dbReference type="ARBA" id="ARBA00023136"/>
    </source>
</evidence>
<organism evidence="8 9">
    <name type="scientific">Actinomycetospora rhizophila</name>
    <dbReference type="NCBI Taxonomy" id="1416876"/>
    <lineage>
        <taxon>Bacteria</taxon>
        <taxon>Bacillati</taxon>
        <taxon>Actinomycetota</taxon>
        <taxon>Actinomycetes</taxon>
        <taxon>Pseudonocardiales</taxon>
        <taxon>Pseudonocardiaceae</taxon>
        <taxon>Actinomycetospora</taxon>
    </lineage>
</organism>
<name>A0ABV9ZKU8_9PSEU</name>
<dbReference type="RefSeq" id="WP_378024178.1">
    <property type="nucleotide sequence ID" value="NZ_JBHSKG010000020.1"/>
</dbReference>
<keyword evidence="9" id="KW-1185">Reference proteome</keyword>
<evidence type="ECO:0000256" key="1">
    <source>
        <dbReference type="ARBA" id="ARBA00004141"/>
    </source>
</evidence>
<feature type="transmembrane region" description="Helical" evidence="7">
    <location>
        <begin position="265"/>
        <end position="288"/>
    </location>
</feature>
<dbReference type="Pfam" id="PF01594">
    <property type="entry name" value="AI-2E_transport"/>
    <property type="match status" value="1"/>
</dbReference>
<reference evidence="9" key="1">
    <citation type="journal article" date="2019" name="Int. J. Syst. Evol. Microbiol.">
        <title>The Global Catalogue of Microorganisms (GCM) 10K type strain sequencing project: providing services to taxonomists for standard genome sequencing and annotation.</title>
        <authorList>
            <consortium name="The Broad Institute Genomics Platform"/>
            <consortium name="The Broad Institute Genome Sequencing Center for Infectious Disease"/>
            <person name="Wu L."/>
            <person name="Ma J."/>
        </authorList>
    </citation>
    <scope>NUCLEOTIDE SEQUENCE [LARGE SCALE GENOMIC DNA]</scope>
    <source>
        <strain evidence="9">XZYJ18</strain>
    </source>
</reference>
<feature type="transmembrane region" description="Helical" evidence="7">
    <location>
        <begin position="308"/>
        <end position="333"/>
    </location>
</feature>
<dbReference type="Proteomes" id="UP001596175">
    <property type="component" value="Unassembled WGS sequence"/>
</dbReference>
<feature type="compositionally biased region" description="Acidic residues" evidence="6">
    <location>
        <begin position="354"/>
        <end position="365"/>
    </location>
</feature>
<feature type="transmembrane region" description="Helical" evidence="7">
    <location>
        <begin position="12"/>
        <end position="33"/>
    </location>
</feature>
<keyword evidence="5 7" id="KW-0472">Membrane</keyword>
<protein>
    <submittedName>
        <fullName evidence="8">AI-2E family transporter</fullName>
    </submittedName>
</protein>
<evidence type="ECO:0000256" key="4">
    <source>
        <dbReference type="ARBA" id="ARBA00022989"/>
    </source>
</evidence>
<gene>
    <name evidence="8" type="ORF">ACFPK1_27710</name>
</gene>
<evidence type="ECO:0000256" key="6">
    <source>
        <dbReference type="SAM" id="MobiDB-lite"/>
    </source>
</evidence>
<dbReference type="PANTHER" id="PTHR21716">
    <property type="entry name" value="TRANSMEMBRANE PROTEIN"/>
    <property type="match status" value="1"/>
</dbReference>
<comment type="similarity">
    <text evidence="2">Belongs to the autoinducer-2 exporter (AI-2E) (TC 2.A.86) family.</text>
</comment>
<evidence type="ECO:0000256" key="3">
    <source>
        <dbReference type="ARBA" id="ARBA00022692"/>
    </source>
</evidence>
<feature type="region of interest" description="Disordered" evidence="6">
    <location>
        <begin position="345"/>
        <end position="376"/>
    </location>
</feature>
<evidence type="ECO:0000256" key="7">
    <source>
        <dbReference type="SAM" id="Phobius"/>
    </source>
</evidence>
<feature type="transmembrane region" description="Helical" evidence="7">
    <location>
        <begin position="69"/>
        <end position="94"/>
    </location>
</feature>
<dbReference type="PANTHER" id="PTHR21716:SF62">
    <property type="entry name" value="TRANSPORT PROTEIN YDBI-RELATED"/>
    <property type="match status" value="1"/>
</dbReference>
<dbReference type="EMBL" id="JBHSKG010000020">
    <property type="protein sequence ID" value="MFC5142046.1"/>
    <property type="molecule type" value="Genomic_DNA"/>
</dbReference>
<sequence>MSEPLPGPRRVPLWDVAAITATVLVVLLVALAVYAARGALLLVFVGFFLATGLEPAIRWCVAKGLRRGLALVLVVLVLLLIGAGLAAVLVVPAAHEIGALTEQLPQLLAQLSQRSGGDGTSLGQALDDPASHDQLQQTLSTLGPVIATSVTTVFGVLGAVFGGVFSAVTVLVLLVYFALAMPRIRAGIDRMLVREDRIATADQALGRIGGYVSGQLVVSGIAGVVSFLFFLVAGVPYPALLGIVVAVLDAIPQIGATLASLVGILAALSVSVGLAVATLVFFIVYQGVENYLVAPRVFSKAIELSPVAAFVAVLVGGFSGGLLGAITALPLTAAGKVVIRQAMAERRGTPPTSADEEPAPAETDADPGRNRLAPGL</sequence>
<comment type="subcellular location">
    <subcellularLocation>
        <location evidence="1">Membrane</location>
        <topology evidence="1">Multi-pass membrane protein</topology>
    </subcellularLocation>
</comment>
<dbReference type="InterPro" id="IPR002549">
    <property type="entry name" value="AI-2E-like"/>
</dbReference>
<feature type="transmembrane region" description="Helical" evidence="7">
    <location>
        <begin position="39"/>
        <end position="57"/>
    </location>
</feature>